<dbReference type="AlphaFoldDB" id="A0A1T4S9J8"/>
<gene>
    <name evidence="2" type="ORF">SAMN02745126_04462</name>
</gene>
<name>A0A1T4S9J8_9HYPH</name>
<accession>A0A1T4S9J8</accession>
<dbReference type="SUPFAM" id="SSF69118">
    <property type="entry name" value="AhpD-like"/>
    <property type="match status" value="2"/>
</dbReference>
<sequence>MEIHAGIPTAEIEIRPDLSHVLDAAWARIGAPGTWWNAAERVAIAAETRQAVHCDFCRARREAVSASMVSGRHDNAVGLPSPAIEAIHRIRTDPGRLGRGWYDSVITAGLSEECYVEMVSVIAVVVANDTFRRAAGLPALALPRALPGEATRRRPAGAKPGLAWMPTLAPEDRTADDPDLYQDHPGPRQRGGGNVHRALSLVPDSMLHWWDMFEIMYLPAAAMRDFTREYRAISHAQIEMLAARVAALNQCIY</sequence>
<protein>
    <submittedName>
        <fullName evidence="2">Uncharacterized protein</fullName>
    </submittedName>
</protein>
<evidence type="ECO:0000256" key="1">
    <source>
        <dbReference type="SAM" id="MobiDB-lite"/>
    </source>
</evidence>
<organism evidence="2 3">
    <name type="scientific">Enhydrobacter aerosaccus</name>
    <dbReference type="NCBI Taxonomy" id="225324"/>
    <lineage>
        <taxon>Bacteria</taxon>
        <taxon>Pseudomonadati</taxon>
        <taxon>Pseudomonadota</taxon>
        <taxon>Alphaproteobacteria</taxon>
        <taxon>Hyphomicrobiales</taxon>
        <taxon>Enhydrobacter</taxon>
    </lineage>
</organism>
<feature type="region of interest" description="Disordered" evidence="1">
    <location>
        <begin position="150"/>
        <end position="169"/>
    </location>
</feature>
<dbReference type="OrthoDB" id="7056093at2"/>
<evidence type="ECO:0000313" key="2">
    <source>
        <dbReference type="EMBL" id="SKA24889.1"/>
    </source>
</evidence>
<feature type="compositionally biased region" description="Basic and acidic residues" evidence="1">
    <location>
        <begin position="174"/>
        <end position="186"/>
    </location>
</feature>
<reference evidence="3" key="1">
    <citation type="submission" date="2017-02" db="EMBL/GenBank/DDBJ databases">
        <authorList>
            <person name="Varghese N."/>
            <person name="Submissions S."/>
        </authorList>
    </citation>
    <scope>NUCLEOTIDE SEQUENCE [LARGE SCALE GENOMIC DNA]</scope>
    <source>
        <strain evidence="3">ATCC 27094</strain>
    </source>
</reference>
<proteinExistence type="predicted"/>
<evidence type="ECO:0000313" key="3">
    <source>
        <dbReference type="Proteomes" id="UP000190092"/>
    </source>
</evidence>
<dbReference type="InterPro" id="IPR029032">
    <property type="entry name" value="AhpD-like"/>
</dbReference>
<dbReference type="NCBIfam" id="NF041238">
    <property type="entry name" value="AhpD_rel_CFYUT"/>
    <property type="match status" value="1"/>
</dbReference>
<dbReference type="EMBL" id="FUWJ01000007">
    <property type="protein sequence ID" value="SKA24889.1"/>
    <property type="molecule type" value="Genomic_DNA"/>
</dbReference>
<feature type="region of interest" description="Disordered" evidence="1">
    <location>
        <begin position="174"/>
        <end position="195"/>
    </location>
</feature>
<keyword evidence="3" id="KW-1185">Reference proteome</keyword>
<dbReference type="Proteomes" id="UP000190092">
    <property type="component" value="Unassembled WGS sequence"/>
</dbReference>